<feature type="compositionally biased region" description="Low complexity" evidence="1">
    <location>
        <begin position="457"/>
        <end position="468"/>
    </location>
</feature>
<feature type="signal peptide" evidence="3">
    <location>
        <begin position="1"/>
        <end position="24"/>
    </location>
</feature>
<dbReference type="PANTHER" id="PTHR46560:SF11">
    <property type="entry name" value="GH09980P"/>
    <property type="match status" value="1"/>
</dbReference>
<keyword evidence="2" id="KW-1133">Transmembrane helix</keyword>
<gene>
    <name evidence="4" type="ORF">B7P43_G12457</name>
</gene>
<accession>A0A2J7PHA9</accession>
<feature type="region of interest" description="Disordered" evidence="1">
    <location>
        <begin position="456"/>
        <end position="488"/>
    </location>
</feature>
<dbReference type="AlphaFoldDB" id="A0A2J7PHA9"/>
<dbReference type="PANTHER" id="PTHR46560">
    <property type="entry name" value="CYPHER, ISOFORM B"/>
    <property type="match status" value="1"/>
</dbReference>
<evidence type="ECO:0000313" key="5">
    <source>
        <dbReference type="Proteomes" id="UP000235965"/>
    </source>
</evidence>
<feature type="compositionally biased region" description="Low complexity" evidence="1">
    <location>
        <begin position="641"/>
        <end position="650"/>
    </location>
</feature>
<feature type="region of interest" description="Disordered" evidence="1">
    <location>
        <begin position="370"/>
        <end position="397"/>
    </location>
</feature>
<dbReference type="InParanoid" id="A0A2J7PHA9"/>
<feature type="region of interest" description="Disordered" evidence="1">
    <location>
        <begin position="627"/>
        <end position="656"/>
    </location>
</feature>
<evidence type="ECO:0000256" key="1">
    <source>
        <dbReference type="SAM" id="MobiDB-lite"/>
    </source>
</evidence>
<feature type="region of interest" description="Disordered" evidence="1">
    <location>
        <begin position="877"/>
        <end position="902"/>
    </location>
</feature>
<dbReference type="FunCoup" id="A0A2J7PHA9">
    <property type="interactions" value="5"/>
</dbReference>
<feature type="chain" id="PRO_5014349905" evidence="3">
    <location>
        <begin position="25"/>
        <end position="1030"/>
    </location>
</feature>
<proteinExistence type="predicted"/>
<feature type="transmembrane region" description="Helical" evidence="2">
    <location>
        <begin position="188"/>
        <end position="214"/>
    </location>
</feature>
<dbReference type="OrthoDB" id="10070678at2759"/>
<feature type="region of interest" description="Disordered" evidence="1">
    <location>
        <begin position="958"/>
        <end position="999"/>
    </location>
</feature>
<feature type="compositionally biased region" description="Polar residues" evidence="1">
    <location>
        <begin position="469"/>
        <end position="481"/>
    </location>
</feature>
<evidence type="ECO:0000256" key="3">
    <source>
        <dbReference type="SAM" id="SignalP"/>
    </source>
</evidence>
<feature type="compositionally biased region" description="Pro residues" evidence="1">
    <location>
        <begin position="533"/>
        <end position="543"/>
    </location>
</feature>
<feature type="region of interest" description="Disordered" evidence="1">
    <location>
        <begin position="778"/>
        <end position="860"/>
    </location>
</feature>
<keyword evidence="2" id="KW-0812">Transmembrane</keyword>
<protein>
    <submittedName>
        <fullName evidence="4">Uncharacterized protein</fullName>
    </submittedName>
</protein>
<keyword evidence="2" id="KW-0472">Membrane</keyword>
<evidence type="ECO:0000313" key="4">
    <source>
        <dbReference type="EMBL" id="PNF15710.1"/>
    </source>
</evidence>
<feature type="compositionally biased region" description="Basic and acidic residues" evidence="1">
    <location>
        <begin position="299"/>
        <end position="308"/>
    </location>
</feature>
<dbReference type="Proteomes" id="UP000235965">
    <property type="component" value="Unassembled WGS sequence"/>
</dbReference>
<comment type="caution">
    <text evidence="4">The sequence shown here is derived from an EMBL/GenBank/DDBJ whole genome shotgun (WGS) entry which is preliminary data.</text>
</comment>
<organism evidence="4 5">
    <name type="scientific">Cryptotermes secundus</name>
    <dbReference type="NCBI Taxonomy" id="105785"/>
    <lineage>
        <taxon>Eukaryota</taxon>
        <taxon>Metazoa</taxon>
        <taxon>Ecdysozoa</taxon>
        <taxon>Arthropoda</taxon>
        <taxon>Hexapoda</taxon>
        <taxon>Insecta</taxon>
        <taxon>Pterygota</taxon>
        <taxon>Neoptera</taxon>
        <taxon>Polyneoptera</taxon>
        <taxon>Dictyoptera</taxon>
        <taxon>Blattodea</taxon>
        <taxon>Blattoidea</taxon>
        <taxon>Termitoidae</taxon>
        <taxon>Kalotermitidae</taxon>
        <taxon>Cryptotermitinae</taxon>
        <taxon>Cryptotermes</taxon>
    </lineage>
</organism>
<keyword evidence="3" id="KW-0732">Signal</keyword>
<name>A0A2J7PHA9_9NEOP</name>
<evidence type="ECO:0000256" key="2">
    <source>
        <dbReference type="SAM" id="Phobius"/>
    </source>
</evidence>
<sequence>MLLRWTLVVATAALLCLAPPDAVGQSNYASQANDVAYIGEGLPDSATLDGKVTKLDDLSSVIFLNRTKGTLNCGAGSMQVELKFNEPFFGIAYADFDRNSACQVVGKGEISYTLELPLKGCGTKQDPQRVFTNNVVVRFHPGLEMEGDEIITIVCRYPPPVAPPPLAPLPILEPVPPVSPVEPPLKGFHILLIICAILFLSLLLLGLGCSYICLKKRRFTVVRRHPFSSAGTGSEITKLSGSSLGNISMFEGLKIPRAHAAATATGSSSGSEAALIIPGEHSDTLPSDYPSESPSSAHSEVEDVDTRSLRRPSTVSSAGSYDNKAFVHQEAMSSFYSEEYGQHTETAVVSVVPKPPIAVVAPPPEPKFDVSVRVKRAPPPPPTPTPTPSDSESTMSTQARNLTTILEREEIQRSLEDVPKPPATTFTYVPELHPPPPPAKYAQTPPVYSRILRRQQEQLQTRETAETLSQRSIPDNDNWSQGEDFIDAPHRRMSITSARSLTSLNTEMTDTRSMSEIVDSSHKRYAPATTTIAPPPPPPPPIVPSTHYTSETDYQVNTAELLEPPVVVSRRPEITSHVVDDVFLRTITEKRTIEDIERHRRQVTEYHARPQPPKWDVVIRNYPAPNAQEATQGSEPGPDWESFSESSSISGYPTTPTVEQHHAQVDIERSYLSTLEVPPQDPPIPNWDVLIRVLNPPPTEELQPQGTSSEVFTEEAVLTTEDRAKWRQIITTESTLRTLLTEATVHEDYERIRKDQRYEKLFEPKKWDVIIRILSPHDKPSFDQRGGPSNSRYRRKSDWDTRSRRSSLPTLYEYDSDGGSSVRTLVPDVVPPPGTSGSTGIDPIPRSRRTSRSSLRSDMDVRSMTEVMVDFARPDAADTLSDASGPSSYYRPGPGGPRRFYDDDDLLLMGGVHGIASEDEDYGGRGVETGSLVRSVSQPSLARSASEFTEHWVAPGRRHWDAGDLSSPEHSPRSARSRTSTAMSSVSQHQPSSIPAPGTQVLYSMTTTTMRESYQHQGWFGDADSEASFK</sequence>
<feature type="compositionally biased region" description="Pro residues" evidence="1">
    <location>
        <begin position="377"/>
        <end position="387"/>
    </location>
</feature>
<dbReference type="EMBL" id="NEVH01025142">
    <property type="protein sequence ID" value="PNF15710.1"/>
    <property type="molecule type" value="Genomic_DNA"/>
</dbReference>
<dbReference type="STRING" id="105785.A0A2J7PHA9"/>
<reference evidence="4 5" key="1">
    <citation type="submission" date="2017-12" db="EMBL/GenBank/DDBJ databases">
        <title>Hemimetabolous genomes reveal molecular basis of termite eusociality.</title>
        <authorList>
            <person name="Harrison M.C."/>
            <person name="Jongepier E."/>
            <person name="Robertson H.M."/>
            <person name="Arning N."/>
            <person name="Bitard-Feildel T."/>
            <person name="Chao H."/>
            <person name="Childers C.P."/>
            <person name="Dinh H."/>
            <person name="Doddapaneni H."/>
            <person name="Dugan S."/>
            <person name="Gowin J."/>
            <person name="Greiner C."/>
            <person name="Han Y."/>
            <person name="Hu H."/>
            <person name="Hughes D.S.T."/>
            <person name="Huylmans A.-K."/>
            <person name="Kemena C."/>
            <person name="Kremer L.P.M."/>
            <person name="Lee S.L."/>
            <person name="Lopez-Ezquerra A."/>
            <person name="Mallet L."/>
            <person name="Monroy-Kuhn J.M."/>
            <person name="Moser A."/>
            <person name="Murali S.C."/>
            <person name="Muzny D.M."/>
            <person name="Otani S."/>
            <person name="Piulachs M.-D."/>
            <person name="Poelchau M."/>
            <person name="Qu J."/>
            <person name="Schaub F."/>
            <person name="Wada-Katsumata A."/>
            <person name="Worley K.C."/>
            <person name="Xie Q."/>
            <person name="Ylla G."/>
            <person name="Poulsen M."/>
            <person name="Gibbs R.A."/>
            <person name="Schal C."/>
            <person name="Richards S."/>
            <person name="Belles X."/>
            <person name="Korb J."/>
            <person name="Bornberg-Bauer E."/>
        </authorList>
    </citation>
    <scope>NUCLEOTIDE SEQUENCE [LARGE SCALE GENOMIC DNA]</scope>
    <source>
        <tissue evidence="4">Whole body</tissue>
    </source>
</reference>
<keyword evidence="5" id="KW-1185">Reference proteome</keyword>
<feature type="compositionally biased region" description="Low complexity" evidence="1">
    <location>
        <begin position="977"/>
        <end position="987"/>
    </location>
</feature>
<feature type="region of interest" description="Disordered" evidence="1">
    <location>
        <begin position="527"/>
        <end position="548"/>
    </location>
</feature>
<feature type="region of interest" description="Disordered" evidence="1">
    <location>
        <begin position="283"/>
        <end position="319"/>
    </location>
</feature>